<gene>
    <name evidence="3" type="primary">STF2</name>
    <name evidence="3" type="ORF">CAAN4_D01398</name>
</gene>
<feature type="compositionally biased region" description="Basic and acidic residues" evidence="1">
    <location>
        <begin position="69"/>
        <end position="87"/>
    </location>
</feature>
<evidence type="ECO:0000313" key="3">
    <source>
        <dbReference type="EMBL" id="CAK7902748.1"/>
    </source>
</evidence>
<keyword evidence="4" id="KW-1185">Reference proteome</keyword>
<sequence>MTRTNKWTVHEAASQPKWFTHHGHPNCDPTKVKKEGAGRGNWGRPGDELTDEEMGNRFGKSKRRNSNHVHQENELRMLDEQLNKDLE</sequence>
<evidence type="ECO:0000313" key="4">
    <source>
        <dbReference type="Proteomes" id="UP001497600"/>
    </source>
</evidence>
<proteinExistence type="predicted"/>
<dbReference type="InterPro" id="IPR006861">
    <property type="entry name" value="HABP4_PAIRBP1-bd"/>
</dbReference>
<dbReference type="EMBL" id="OZ004256">
    <property type="protein sequence ID" value="CAK7902748.1"/>
    <property type="molecule type" value="Genomic_DNA"/>
</dbReference>
<evidence type="ECO:0000259" key="2">
    <source>
        <dbReference type="Pfam" id="PF04774"/>
    </source>
</evidence>
<accession>A0ABP0ECW1</accession>
<evidence type="ECO:0000256" key="1">
    <source>
        <dbReference type="SAM" id="MobiDB-lite"/>
    </source>
</evidence>
<feature type="domain" description="Hyaluronan/mRNA-binding protein" evidence="2">
    <location>
        <begin position="31"/>
        <end position="72"/>
    </location>
</feature>
<feature type="region of interest" description="Disordered" evidence="1">
    <location>
        <begin position="1"/>
        <end position="87"/>
    </location>
</feature>
<reference evidence="3 4" key="1">
    <citation type="submission" date="2024-01" db="EMBL/GenBank/DDBJ databases">
        <authorList>
            <consortium name="Genoscope - CEA"/>
            <person name="William W."/>
        </authorList>
    </citation>
    <scope>NUCLEOTIDE SEQUENCE [LARGE SCALE GENOMIC DNA]</scope>
    <source>
        <strain evidence="3 4">29B2s-10</strain>
    </source>
</reference>
<protein>
    <submittedName>
        <fullName evidence="3">ATPase-stabilizing factor 15 kDa protein</fullName>
    </submittedName>
</protein>
<name>A0ABP0ECW1_9ASCO</name>
<dbReference type="Pfam" id="PF04774">
    <property type="entry name" value="HABP4_PAI-RBP1"/>
    <property type="match status" value="1"/>
</dbReference>
<dbReference type="Proteomes" id="UP001497600">
    <property type="component" value="Chromosome D"/>
</dbReference>
<organism evidence="3 4">
    <name type="scientific">[Candida] anglica</name>
    <dbReference type="NCBI Taxonomy" id="148631"/>
    <lineage>
        <taxon>Eukaryota</taxon>
        <taxon>Fungi</taxon>
        <taxon>Dikarya</taxon>
        <taxon>Ascomycota</taxon>
        <taxon>Saccharomycotina</taxon>
        <taxon>Pichiomycetes</taxon>
        <taxon>Debaryomycetaceae</taxon>
        <taxon>Kurtzmaniella</taxon>
    </lineage>
</organism>